<dbReference type="InterPro" id="IPR036515">
    <property type="entry name" value="Transposase_17_sf"/>
</dbReference>
<gene>
    <name evidence="2" type="ORF">A6770_34915</name>
</gene>
<dbReference type="Proteomes" id="UP000252107">
    <property type="component" value="Unassembled WGS sequence"/>
</dbReference>
<dbReference type="InterPro" id="IPR052715">
    <property type="entry name" value="RAYT_transposase"/>
</dbReference>
<evidence type="ECO:0000259" key="1">
    <source>
        <dbReference type="SMART" id="SM01321"/>
    </source>
</evidence>
<dbReference type="GO" id="GO:0004803">
    <property type="term" value="F:transposase activity"/>
    <property type="evidence" value="ECO:0007669"/>
    <property type="project" value="InterPro"/>
</dbReference>
<reference evidence="2" key="1">
    <citation type="submission" date="2016-04" db="EMBL/GenBank/DDBJ databases">
        <authorList>
            <person name="Tabuchi Yagui T.R."/>
        </authorList>
    </citation>
    <scope>NUCLEOTIDE SEQUENCE [LARGE SCALE GENOMIC DNA]</scope>
    <source>
        <strain evidence="2">NIES-26</strain>
    </source>
</reference>
<name>A0A367S2D6_9NOSO</name>
<keyword evidence="3" id="KW-1185">Reference proteome</keyword>
<dbReference type="SMART" id="SM01321">
    <property type="entry name" value="Y1_Tnp"/>
    <property type="match status" value="1"/>
</dbReference>
<dbReference type="SUPFAM" id="SSF143422">
    <property type="entry name" value="Transposase IS200-like"/>
    <property type="match status" value="1"/>
</dbReference>
<dbReference type="PANTHER" id="PTHR36966">
    <property type="entry name" value="REP-ASSOCIATED TYROSINE TRANSPOSASE"/>
    <property type="match status" value="1"/>
</dbReference>
<dbReference type="PANTHER" id="PTHR36966:SF1">
    <property type="entry name" value="REP-ASSOCIATED TYROSINE TRANSPOSASE"/>
    <property type="match status" value="1"/>
</dbReference>
<dbReference type="GO" id="GO:0006313">
    <property type="term" value="P:DNA transposition"/>
    <property type="evidence" value="ECO:0007669"/>
    <property type="project" value="InterPro"/>
</dbReference>
<dbReference type="GO" id="GO:0043565">
    <property type="term" value="F:sequence-specific DNA binding"/>
    <property type="evidence" value="ECO:0007669"/>
    <property type="project" value="TreeGrafter"/>
</dbReference>
<sequence>MQEPKLKIFRRRLPHWELDGAVYFITFNTWEKLELSLEAREIVFNSCLFFDKNRYQIFVFVVMTNHVHLLIQPLLKSENEFWSLSSIIKSIKGYSAKQIPKVMKHIGTVWQDERYDRIVRNDEEFQQYWEYIRQNPVKAGLSSTPENYPFFWQLPE</sequence>
<protein>
    <submittedName>
        <fullName evidence="2">Transposase</fullName>
    </submittedName>
</protein>
<dbReference type="EMBL" id="LXQD01000007">
    <property type="protein sequence ID" value="RCJ42409.1"/>
    <property type="molecule type" value="Genomic_DNA"/>
</dbReference>
<dbReference type="InterPro" id="IPR002686">
    <property type="entry name" value="Transposase_17"/>
</dbReference>
<dbReference type="Pfam" id="PF01797">
    <property type="entry name" value="Y1_Tnp"/>
    <property type="match status" value="1"/>
</dbReference>
<organism evidence="2 3">
    <name type="scientific">Nostoc minutum NIES-26</name>
    <dbReference type="NCBI Taxonomy" id="1844469"/>
    <lineage>
        <taxon>Bacteria</taxon>
        <taxon>Bacillati</taxon>
        <taxon>Cyanobacteriota</taxon>
        <taxon>Cyanophyceae</taxon>
        <taxon>Nostocales</taxon>
        <taxon>Nostocaceae</taxon>
        <taxon>Nostoc</taxon>
    </lineage>
</organism>
<accession>A0A367S2D6</accession>
<feature type="domain" description="Transposase IS200-like" evidence="1">
    <location>
        <begin position="18"/>
        <end position="135"/>
    </location>
</feature>
<evidence type="ECO:0000313" key="3">
    <source>
        <dbReference type="Proteomes" id="UP000252107"/>
    </source>
</evidence>
<dbReference type="Gene3D" id="3.30.70.1290">
    <property type="entry name" value="Transposase IS200-like"/>
    <property type="match status" value="1"/>
</dbReference>
<dbReference type="AlphaFoldDB" id="A0A367S2D6"/>
<evidence type="ECO:0000313" key="2">
    <source>
        <dbReference type="EMBL" id="RCJ42409.1"/>
    </source>
</evidence>
<proteinExistence type="predicted"/>
<comment type="caution">
    <text evidence="2">The sequence shown here is derived from an EMBL/GenBank/DDBJ whole genome shotgun (WGS) entry which is preliminary data.</text>
</comment>
<dbReference type="NCBIfam" id="NF047646">
    <property type="entry name" value="REP_Tyr_transpos"/>
    <property type="match status" value="1"/>
</dbReference>